<evidence type="ECO:0000313" key="3">
    <source>
        <dbReference type="Proteomes" id="UP000005819"/>
    </source>
</evidence>
<comment type="caution">
    <text evidence="2">The sequence shown here is derived from an EMBL/GenBank/DDBJ whole genome shotgun (WGS) entry which is preliminary data.</text>
</comment>
<evidence type="ECO:0000313" key="2">
    <source>
        <dbReference type="EMBL" id="EDS03020.1"/>
    </source>
</evidence>
<dbReference type="HOGENOM" id="CLU_2696323_0_0_10"/>
<accession>B0MZI4</accession>
<dbReference type="RefSeq" id="WP_004328601.1">
    <property type="nucleotide sequence ID" value="NZ_DS499577.1"/>
</dbReference>
<dbReference type="OrthoDB" id="1099130at2"/>
<proteinExistence type="predicted"/>
<evidence type="ECO:0008006" key="4">
    <source>
        <dbReference type="Google" id="ProtNLM"/>
    </source>
</evidence>
<dbReference type="Proteomes" id="UP000005819">
    <property type="component" value="Unassembled WGS sequence"/>
</dbReference>
<gene>
    <name evidence="2" type="ORF">ALIPUT_02558</name>
</gene>
<organism evidence="2 3">
    <name type="scientific">Alistipes putredinis DSM 17216</name>
    <dbReference type="NCBI Taxonomy" id="445970"/>
    <lineage>
        <taxon>Bacteria</taxon>
        <taxon>Pseudomonadati</taxon>
        <taxon>Bacteroidota</taxon>
        <taxon>Bacteroidia</taxon>
        <taxon>Bacteroidales</taxon>
        <taxon>Rikenellaceae</taxon>
        <taxon>Alistipes</taxon>
    </lineage>
</organism>
<dbReference type="AlphaFoldDB" id="B0MZI4"/>
<sequence>MKYKKATLQKRLERLEESRSKENARLTRVANNIGWGAGMRRTKCTPSFAKLDSIDEKIRNVKRLLAECED</sequence>
<keyword evidence="1" id="KW-0175">Coiled coil</keyword>
<dbReference type="EMBL" id="ABFK02000020">
    <property type="protein sequence ID" value="EDS03020.1"/>
    <property type="molecule type" value="Genomic_DNA"/>
</dbReference>
<reference evidence="2" key="2">
    <citation type="submission" date="2013-09" db="EMBL/GenBank/DDBJ databases">
        <title>Draft genome sequence of Alistipes putredinis (DSM 17216).</title>
        <authorList>
            <person name="Sudarsanam P."/>
            <person name="Ley R."/>
            <person name="Guruge J."/>
            <person name="Turnbaugh P.J."/>
            <person name="Mahowald M."/>
            <person name="Liep D."/>
            <person name="Gordon J."/>
        </authorList>
    </citation>
    <scope>NUCLEOTIDE SEQUENCE</scope>
    <source>
        <strain evidence="2">DSM 17216</strain>
    </source>
</reference>
<name>B0MZI4_9BACT</name>
<feature type="coiled-coil region" evidence="1">
    <location>
        <begin position="5"/>
        <end position="32"/>
    </location>
</feature>
<dbReference type="GeneID" id="73802954"/>
<evidence type="ECO:0000256" key="1">
    <source>
        <dbReference type="SAM" id="Coils"/>
    </source>
</evidence>
<reference evidence="2" key="1">
    <citation type="submission" date="2007-10" db="EMBL/GenBank/DDBJ databases">
        <authorList>
            <person name="Fulton L."/>
            <person name="Clifton S."/>
            <person name="Fulton B."/>
            <person name="Xu J."/>
            <person name="Minx P."/>
            <person name="Pepin K.H."/>
            <person name="Johnson M."/>
            <person name="Thiruvilangam P."/>
            <person name="Bhonagiri V."/>
            <person name="Nash W.E."/>
            <person name="Mardis E.R."/>
            <person name="Wilson R.K."/>
        </authorList>
    </citation>
    <scope>NUCLEOTIDE SEQUENCE [LARGE SCALE GENOMIC DNA]</scope>
    <source>
        <strain evidence="2">DSM 17216</strain>
    </source>
</reference>
<keyword evidence="3" id="KW-1185">Reference proteome</keyword>
<protein>
    <recommendedName>
        <fullName evidence="4">Coil containing protein</fullName>
    </recommendedName>
</protein>